<dbReference type="InterPro" id="IPR001087">
    <property type="entry name" value="GDSL"/>
</dbReference>
<name>A0ABM5MYK2_EMTOG</name>
<evidence type="ECO:0000256" key="2">
    <source>
        <dbReference type="ARBA" id="ARBA00022801"/>
    </source>
</evidence>
<dbReference type="EMBL" id="CP002961">
    <property type="protein sequence ID" value="AFK02251.1"/>
    <property type="molecule type" value="Genomic_DNA"/>
</dbReference>
<dbReference type="RefSeq" id="WP_015027951.1">
    <property type="nucleotide sequence ID" value="NC_018748.1"/>
</dbReference>
<dbReference type="CDD" id="cd01821">
    <property type="entry name" value="Rhamnogalacturan_acetylesterase_like"/>
    <property type="match status" value="1"/>
</dbReference>
<proteinExistence type="inferred from homology"/>
<evidence type="ECO:0000259" key="6">
    <source>
        <dbReference type="Pfam" id="PF12708"/>
    </source>
</evidence>
<keyword evidence="2 4" id="KW-0378">Hydrolase</keyword>
<dbReference type="InterPro" id="IPR051801">
    <property type="entry name" value="GH28_Enzymes"/>
</dbReference>
<dbReference type="InterPro" id="IPR000743">
    <property type="entry name" value="Glyco_hydro_28"/>
</dbReference>
<dbReference type="PANTHER" id="PTHR31339">
    <property type="entry name" value="PECTIN LYASE-RELATED"/>
    <property type="match status" value="1"/>
</dbReference>
<feature type="domain" description="Rhamnogalacturonase A/B/Epimerase-like pectate lyase" evidence="6">
    <location>
        <begin position="279"/>
        <end position="333"/>
    </location>
</feature>
<dbReference type="Pfam" id="PF00657">
    <property type="entry name" value="Lipase_GDSL"/>
    <property type="match status" value="1"/>
</dbReference>
<evidence type="ECO:0000256" key="4">
    <source>
        <dbReference type="RuleBase" id="RU361169"/>
    </source>
</evidence>
<dbReference type="InterPro" id="IPR012334">
    <property type="entry name" value="Pectin_lyas_fold"/>
</dbReference>
<evidence type="ECO:0000313" key="7">
    <source>
        <dbReference type="EMBL" id="AFK02251.1"/>
    </source>
</evidence>
<gene>
    <name evidence="7" type="ordered locus">Emtol_1101</name>
</gene>
<dbReference type="InterPro" id="IPR024535">
    <property type="entry name" value="RHGA/B-epi-like_pectate_lyase"/>
</dbReference>
<dbReference type="InterPro" id="IPR011050">
    <property type="entry name" value="Pectin_lyase_fold/virulence"/>
</dbReference>
<dbReference type="InterPro" id="IPR036514">
    <property type="entry name" value="SGNH_hydro_sf"/>
</dbReference>
<reference evidence="7 8" key="1">
    <citation type="submission" date="2011-07" db="EMBL/GenBank/DDBJ databases">
        <title>The complete genome of chromosome of Emticicia oligotrophica DSM 17448.</title>
        <authorList>
            <consortium name="US DOE Joint Genome Institute (JGI-PGF)"/>
            <person name="Lucas S."/>
            <person name="Han J."/>
            <person name="Lapidus A."/>
            <person name="Bruce D."/>
            <person name="Goodwin L."/>
            <person name="Pitluck S."/>
            <person name="Peters L."/>
            <person name="Kyrpides N."/>
            <person name="Mavromatis K."/>
            <person name="Ivanova N."/>
            <person name="Ovchinnikova G."/>
            <person name="Teshima H."/>
            <person name="Detter J.C."/>
            <person name="Tapia R."/>
            <person name="Han C."/>
            <person name="Land M."/>
            <person name="Hauser L."/>
            <person name="Markowitz V."/>
            <person name="Cheng J.-F."/>
            <person name="Hugenholtz P."/>
            <person name="Woyke T."/>
            <person name="Wu D."/>
            <person name="Tindall B."/>
            <person name="Pomrenke H."/>
            <person name="Brambilla E."/>
            <person name="Klenk H.-P."/>
            <person name="Eisen J.A."/>
        </authorList>
    </citation>
    <scope>NUCLEOTIDE SEQUENCE [LARGE SCALE GENOMIC DNA]</scope>
    <source>
        <strain evidence="7 8">DSM 17448</strain>
    </source>
</reference>
<keyword evidence="8" id="KW-1185">Reference proteome</keyword>
<dbReference type="Pfam" id="PF00295">
    <property type="entry name" value="Glyco_hydro_28"/>
    <property type="match status" value="1"/>
</dbReference>
<dbReference type="Proteomes" id="UP000002875">
    <property type="component" value="Chromosome"/>
</dbReference>
<feature type="signal peptide" evidence="5">
    <location>
        <begin position="1"/>
        <end position="23"/>
    </location>
</feature>
<dbReference type="SUPFAM" id="SSF52266">
    <property type="entry name" value="SGNH hydrolase"/>
    <property type="match status" value="1"/>
</dbReference>
<sequence>MKTQTLYRLSLLTLLLWANSAFRLVNTTEEKPRIFLIGDSTCANKNPYDAPETGWGQVLPELFMNVVEIQNHAVNGRSTKSFRNQGLWKKVHDQLHKGDFVFIQFGHNDQKESDTTRYAAAQTDYRKNLIRYIEETQAKGATPVLLTPVMRRKFDESGKFVDQHGEYPVVVREIAKQLNVPLIDMHISTQKVIEQHGVEGSKKIFMNIAGSIYPKFPKGIEDNTHFTTYGARLMANLVAEGLVNIGHPLRNFLKKTEFKDKYTYELPITYRPVFRKDTFNISRYGAKADGITVNTKAINQAIEICNAAGGGTVLVPKGLWVTGPIVLKSNVNLHLEKGALLQFSKNYDDYPIVLTTWEGQESYRCQAPIWGVDLENIAITGEGVLDGGGDAWRAIKREKQTAGQWANLIKSGGVVDEKQNNWYPSEKSLKGNMIPNAGRILNGVKPTPEELASYKDFLRPNMLSLTRCKNIIIEGVTFQNSPAWTMHPLLCEHITVKNVNVSNPWYAQNSDAIDLESCRNGVLEGCTFSTGDDGITIKSGRDEQGRKRGVPTENFVIKDCIVYHAHGGFVIGSEMSGGVRNMFISDCTFMGSDVGLRFKTARGRGGVVNNIYVNNINMTDIPGEAVLFDMYYAAKDPVRADGKENELPVIKAEPLGEGTPQFKDFYIQNIVCKGAETAILIRGLPEMTIKNINIENAMIEANKGLVCVEAEDVSLKNITLLTKDKTIMQVQNSKNVVLDNIKYADGKDVLLKVMGDKSADIHLINTDTKKAKSDVELGIGVKSKVVSKK</sequence>
<evidence type="ECO:0000256" key="5">
    <source>
        <dbReference type="SAM" id="SignalP"/>
    </source>
</evidence>
<comment type="similarity">
    <text evidence="1 4">Belongs to the glycosyl hydrolase 28 family.</text>
</comment>
<dbReference type="Gene3D" id="2.160.20.10">
    <property type="entry name" value="Single-stranded right-handed beta-helix, Pectin lyase-like"/>
    <property type="match status" value="1"/>
</dbReference>
<dbReference type="GO" id="GO:0016787">
    <property type="term" value="F:hydrolase activity"/>
    <property type="evidence" value="ECO:0007669"/>
    <property type="project" value="UniProtKB-KW"/>
</dbReference>
<keyword evidence="3 4" id="KW-0326">Glycosidase</keyword>
<evidence type="ECO:0000256" key="1">
    <source>
        <dbReference type="ARBA" id="ARBA00008834"/>
    </source>
</evidence>
<keyword evidence="5" id="KW-0732">Signal</keyword>
<accession>A0ABM5MYK2</accession>
<dbReference type="Pfam" id="PF12708">
    <property type="entry name" value="Pect-lyase_RHGA_epim"/>
    <property type="match status" value="1"/>
</dbReference>
<evidence type="ECO:0000313" key="8">
    <source>
        <dbReference type="Proteomes" id="UP000002875"/>
    </source>
</evidence>
<organism evidence="7 8">
    <name type="scientific">Emticicia oligotrophica (strain DSM 17448 / CIP 109782 / MTCC 6937 / GPTSA100-15)</name>
    <dbReference type="NCBI Taxonomy" id="929562"/>
    <lineage>
        <taxon>Bacteria</taxon>
        <taxon>Pseudomonadati</taxon>
        <taxon>Bacteroidota</taxon>
        <taxon>Cytophagia</taxon>
        <taxon>Cytophagales</taxon>
        <taxon>Leadbetterellaceae</taxon>
        <taxon>Emticicia</taxon>
    </lineage>
</organism>
<dbReference type="InterPro" id="IPR006626">
    <property type="entry name" value="PbH1"/>
</dbReference>
<dbReference type="InterPro" id="IPR037459">
    <property type="entry name" value="RhgT-like"/>
</dbReference>
<dbReference type="SUPFAM" id="SSF51126">
    <property type="entry name" value="Pectin lyase-like"/>
    <property type="match status" value="1"/>
</dbReference>
<dbReference type="Gene3D" id="3.40.50.1110">
    <property type="entry name" value="SGNH hydrolase"/>
    <property type="match status" value="1"/>
</dbReference>
<dbReference type="SMART" id="SM00710">
    <property type="entry name" value="PbH1"/>
    <property type="match status" value="5"/>
</dbReference>
<protein>
    <submittedName>
        <fullName evidence="7">Glycoside hydrolase family 28</fullName>
    </submittedName>
</protein>
<feature type="chain" id="PRO_5046923214" evidence="5">
    <location>
        <begin position="24"/>
        <end position="789"/>
    </location>
</feature>
<dbReference type="PANTHER" id="PTHR31339:SF9">
    <property type="entry name" value="PLASMIN AND FIBRONECTIN-BINDING PROTEIN A"/>
    <property type="match status" value="1"/>
</dbReference>
<evidence type="ECO:0000256" key="3">
    <source>
        <dbReference type="ARBA" id="ARBA00023295"/>
    </source>
</evidence>